<dbReference type="Gene3D" id="3.40.50.150">
    <property type="entry name" value="Vaccinia Virus protein VP39"/>
    <property type="match status" value="1"/>
</dbReference>
<evidence type="ECO:0000313" key="3">
    <source>
        <dbReference type="Proteomes" id="UP000419743"/>
    </source>
</evidence>
<reference evidence="2 3" key="1">
    <citation type="submission" date="2019-11" db="EMBL/GenBank/DDBJ databases">
        <authorList>
            <person name="Criscuolo A."/>
        </authorList>
    </citation>
    <scope>NUCLEOTIDE SEQUENCE [LARGE SCALE GENOMIC DNA]</scope>
    <source>
        <strain evidence="2">CIP111667</strain>
    </source>
</reference>
<dbReference type="EMBL" id="CACRYJ010000028">
    <property type="protein sequence ID" value="VZO36889.1"/>
    <property type="molecule type" value="Genomic_DNA"/>
</dbReference>
<keyword evidence="2" id="KW-0808">Transferase</keyword>
<proteinExistence type="predicted"/>
<organism evidence="2 3">
    <name type="scientific">Occultella aeris</name>
    <dbReference type="NCBI Taxonomy" id="2761496"/>
    <lineage>
        <taxon>Bacteria</taxon>
        <taxon>Bacillati</taxon>
        <taxon>Actinomycetota</taxon>
        <taxon>Actinomycetes</taxon>
        <taxon>Micrococcales</taxon>
        <taxon>Ruaniaceae</taxon>
        <taxon>Occultella</taxon>
    </lineage>
</organism>
<dbReference type="SUPFAM" id="SSF53335">
    <property type="entry name" value="S-adenosyl-L-methionine-dependent methyltransferases"/>
    <property type="match status" value="1"/>
</dbReference>
<name>A0A7M4DIS6_9MICO</name>
<keyword evidence="1" id="KW-0175">Coiled coil</keyword>
<dbReference type="InterPro" id="IPR029063">
    <property type="entry name" value="SAM-dependent_MTases_sf"/>
</dbReference>
<accession>A0A7M4DIS6</accession>
<gene>
    <name evidence="2" type="ORF">HALOF300_02029</name>
</gene>
<dbReference type="GO" id="GO:0008168">
    <property type="term" value="F:methyltransferase activity"/>
    <property type="evidence" value="ECO:0007669"/>
    <property type="project" value="UniProtKB-KW"/>
</dbReference>
<dbReference type="Proteomes" id="UP000419743">
    <property type="component" value="Unassembled WGS sequence"/>
</dbReference>
<keyword evidence="3" id="KW-1185">Reference proteome</keyword>
<dbReference type="RefSeq" id="WP_197522447.1">
    <property type="nucleotide sequence ID" value="NZ_CACRYJ010000028.1"/>
</dbReference>
<dbReference type="GO" id="GO:0032259">
    <property type="term" value="P:methylation"/>
    <property type="evidence" value="ECO:0007669"/>
    <property type="project" value="UniProtKB-KW"/>
</dbReference>
<dbReference type="Pfam" id="PF13489">
    <property type="entry name" value="Methyltransf_23"/>
    <property type="match status" value="1"/>
</dbReference>
<dbReference type="AlphaFoldDB" id="A0A7M4DIS6"/>
<feature type="coiled-coil region" evidence="1">
    <location>
        <begin position="297"/>
        <end position="342"/>
    </location>
</feature>
<evidence type="ECO:0000256" key="1">
    <source>
        <dbReference type="SAM" id="Coils"/>
    </source>
</evidence>
<evidence type="ECO:0000313" key="2">
    <source>
        <dbReference type="EMBL" id="VZO36889.1"/>
    </source>
</evidence>
<comment type="caution">
    <text evidence="2">The sequence shown here is derived from an EMBL/GenBank/DDBJ whole genome shotgun (WGS) entry which is preliminary data.</text>
</comment>
<sequence>MADTAAAREPPPADLRTQTALAGVDLAGRGLEIGPSYNPLVPKSSGFDVRVIDHAPREELIAKYRGYGLDEALIERIEVVDHLWSGGSLADVVDAPGTYDYVIASNFIEHTVDLIGFLNDCAALLRPGGRLALVVPDLRWCFDHFKPPSTLGQVVDAHLRPTTFHTPGSLLDHTAYACTLDGEVAWWPGQTGAIGLQLPALEGAAKVIADGDRQDVYHDTHRWRFTPASFEFLLDDLRDLGYQPFVQVLGGQSLGFEFFVTLEAAATPPAARDRLAQLLRVRDEVLIGCGGLTATEADGLRGERSALLEERADLRTELAQTRASVSARVTQLEEELDALHASTSWRVTRPLRALRDVTGRVLARFGR</sequence>
<protein>
    <submittedName>
        <fullName evidence="2">Methyltransferase domain protein</fullName>
    </submittedName>
</protein>
<keyword evidence="2" id="KW-0489">Methyltransferase</keyword>